<name>A0A395JEA2_9GAMM</name>
<comment type="caution">
    <text evidence="1">The sequence shown here is derived from an EMBL/GenBank/DDBJ whole genome shotgun (WGS) entry which is preliminary data.</text>
</comment>
<dbReference type="InParanoid" id="A0A395JEA2"/>
<dbReference type="Proteomes" id="UP000253083">
    <property type="component" value="Unassembled WGS sequence"/>
</dbReference>
<reference evidence="1 2" key="1">
    <citation type="submission" date="2018-06" db="EMBL/GenBank/DDBJ databases">
        <title>Genomic Encyclopedia of Type Strains, Phase IV (KMG-IV): sequencing the most valuable type-strain genomes for metagenomic binning, comparative biology and taxonomic classification.</title>
        <authorList>
            <person name="Goeker M."/>
        </authorList>
    </citation>
    <scope>NUCLEOTIDE SEQUENCE [LARGE SCALE GENOMIC DNA]</scope>
    <source>
        <strain evidence="1 2">DSM 24032</strain>
    </source>
</reference>
<dbReference type="AlphaFoldDB" id="A0A395JEA2"/>
<accession>A0A395JEA2</accession>
<dbReference type="RefSeq" id="WP_113956025.1">
    <property type="nucleotide sequence ID" value="NZ_QNRT01000013.1"/>
</dbReference>
<dbReference type="OrthoDB" id="5958465at2"/>
<evidence type="ECO:0000313" key="1">
    <source>
        <dbReference type="EMBL" id="RBP47007.1"/>
    </source>
</evidence>
<sequence length="86" mass="9971">MINLKQNPTEWARLMYELDDLKDHLSTLIDEMNSSGEISIEEYQVQVGHLYAHLNRAWNSRDATAEVVEKNLKNFTEFPKDITTCG</sequence>
<keyword evidence="2" id="KW-1185">Reference proteome</keyword>
<dbReference type="EMBL" id="QNRT01000013">
    <property type="protein sequence ID" value="RBP47007.1"/>
    <property type="molecule type" value="Genomic_DNA"/>
</dbReference>
<protein>
    <submittedName>
        <fullName evidence="1">Uncharacterized protein</fullName>
    </submittedName>
</protein>
<organism evidence="1 2">
    <name type="scientific">Arenicella xantha</name>
    <dbReference type="NCBI Taxonomy" id="644221"/>
    <lineage>
        <taxon>Bacteria</taxon>
        <taxon>Pseudomonadati</taxon>
        <taxon>Pseudomonadota</taxon>
        <taxon>Gammaproteobacteria</taxon>
        <taxon>Arenicellales</taxon>
        <taxon>Arenicellaceae</taxon>
        <taxon>Arenicella</taxon>
    </lineage>
</organism>
<proteinExistence type="predicted"/>
<gene>
    <name evidence="1" type="ORF">DFR28_1131</name>
</gene>
<evidence type="ECO:0000313" key="2">
    <source>
        <dbReference type="Proteomes" id="UP000253083"/>
    </source>
</evidence>